<reference evidence="11 12" key="1">
    <citation type="journal article" date="2015" name="Fungal Genet. Biol.">
        <title>Evolution of novel wood decay mechanisms in Agaricales revealed by the genome sequences of Fistulina hepatica and Cylindrobasidium torrendii.</title>
        <authorList>
            <person name="Floudas D."/>
            <person name="Held B.W."/>
            <person name="Riley R."/>
            <person name="Nagy L.G."/>
            <person name="Koehler G."/>
            <person name="Ransdell A.S."/>
            <person name="Younus H."/>
            <person name="Chow J."/>
            <person name="Chiniquy J."/>
            <person name="Lipzen A."/>
            <person name="Tritt A."/>
            <person name="Sun H."/>
            <person name="Haridas S."/>
            <person name="LaButti K."/>
            <person name="Ohm R.A."/>
            <person name="Kues U."/>
            <person name="Blanchette R.A."/>
            <person name="Grigoriev I.V."/>
            <person name="Minto R.E."/>
            <person name="Hibbett D.S."/>
        </authorList>
    </citation>
    <scope>NUCLEOTIDE SEQUENCE [LARGE SCALE GENOMIC DNA]</scope>
    <source>
        <strain evidence="11 12">FP15055 ss-10</strain>
    </source>
</reference>
<evidence type="ECO:0000256" key="10">
    <source>
        <dbReference type="SAM" id="Phobius"/>
    </source>
</evidence>
<accession>A0A0D7B6T4</accession>
<feature type="transmembrane region" description="Helical" evidence="10">
    <location>
        <begin position="706"/>
        <end position="722"/>
    </location>
</feature>
<feature type="compositionally biased region" description="Polar residues" evidence="9">
    <location>
        <begin position="68"/>
        <end position="82"/>
    </location>
</feature>
<feature type="compositionally biased region" description="Polar residues" evidence="9">
    <location>
        <begin position="41"/>
        <end position="50"/>
    </location>
</feature>
<proteinExistence type="inferred from homology"/>
<feature type="transmembrane region" description="Helical" evidence="10">
    <location>
        <begin position="505"/>
        <end position="529"/>
    </location>
</feature>
<dbReference type="Proteomes" id="UP000054007">
    <property type="component" value="Unassembled WGS sequence"/>
</dbReference>
<evidence type="ECO:0000313" key="11">
    <source>
        <dbReference type="EMBL" id="KIY65904.1"/>
    </source>
</evidence>
<feature type="transmembrane region" description="Helical" evidence="10">
    <location>
        <begin position="241"/>
        <end position="260"/>
    </location>
</feature>
<dbReference type="Pfam" id="PF03169">
    <property type="entry name" value="OPT"/>
    <property type="match status" value="1"/>
</dbReference>
<keyword evidence="7 10" id="KW-1133">Transmembrane helix</keyword>
<dbReference type="GO" id="GO:0015031">
    <property type="term" value="P:protein transport"/>
    <property type="evidence" value="ECO:0007669"/>
    <property type="project" value="UniProtKB-KW"/>
</dbReference>
<evidence type="ECO:0000256" key="8">
    <source>
        <dbReference type="ARBA" id="ARBA00023136"/>
    </source>
</evidence>
<feature type="transmembrane region" description="Helical" evidence="10">
    <location>
        <begin position="587"/>
        <end position="605"/>
    </location>
</feature>
<dbReference type="GO" id="GO:0016020">
    <property type="term" value="C:membrane"/>
    <property type="evidence" value="ECO:0007669"/>
    <property type="project" value="UniProtKB-SubCell"/>
</dbReference>
<feature type="transmembrane region" description="Helical" evidence="10">
    <location>
        <begin position="659"/>
        <end position="677"/>
    </location>
</feature>
<feature type="region of interest" description="Disordered" evidence="9">
    <location>
        <begin position="1"/>
        <end position="87"/>
    </location>
</feature>
<keyword evidence="5" id="KW-0571">Peptide transport</keyword>
<evidence type="ECO:0000313" key="12">
    <source>
        <dbReference type="Proteomes" id="UP000054007"/>
    </source>
</evidence>
<keyword evidence="6" id="KW-0653">Protein transport</keyword>
<feature type="transmembrane region" description="Helical" evidence="10">
    <location>
        <begin position="478"/>
        <end position="499"/>
    </location>
</feature>
<dbReference type="GO" id="GO:0035673">
    <property type="term" value="F:oligopeptide transmembrane transporter activity"/>
    <property type="evidence" value="ECO:0007669"/>
    <property type="project" value="InterPro"/>
</dbReference>
<comment type="subcellular location">
    <subcellularLocation>
        <location evidence="1">Membrane</location>
        <topology evidence="1">Multi-pass membrane protein</topology>
    </subcellularLocation>
</comment>
<evidence type="ECO:0000256" key="1">
    <source>
        <dbReference type="ARBA" id="ARBA00004141"/>
    </source>
</evidence>
<feature type="transmembrane region" description="Helical" evidence="10">
    <location>
        <begin position="320"/>
        <end position="342"/>
    </location>
</feature>
<keyword evidence="3" id="KW-0813">Transport</keyword>
<feature type="transmembrane region" description="Helical" evidence="10">
    <location>
        <begin position="113"/>
        <end position="133"/>
    </location>
</feature>
<dbReference type="NCBIfam" id="TIGR00728">
    <property type="entry name" value="OPT_sfam"/>
    <property type="match status" value="1"/>
</dbReference>
<dbReference type="InterPro" id="IPR004648">
    <property type="entry name" value="Oligpept_transpt"/>
</dbReference>
<dbReference type="OrthoDB" id="9986677at2759"/>
<feature type="transmembrane region" description="Helical" evidence="10">
    <location>
        <begin position="354"/>
        <end position="373"/>
    </location>
</feature>
<dbReference type="InterPro" id="IPR004813">
    <property type="entry name" value="OPT"/>
</dbReference>
<protein>
    <submittedName>
        <fullName evidence="11">OPT oligopeptide transporter</fullName>
    </submittedName>
</protein>
<feature type="transmembrane region" description="Helical" evidence="10">
    <location>
        <begin position="429"/>
        <end position="447"/>
    </location>
</feature>
<dbReference type="NCBIfam" id="TIGR00727">
    <property type="entry name" value="ISP4_OPT"/>
    <property type="match status" value="1"/>
</dbReference>
<evidence type="ECO:0000256" key="5">
    <source>
        <dbReference type="ARBA" id="ARBA00022856"/>
    </source>
</evidence>
<evidence type="ECO:0000256" key="7">
    <source>
        <dbReference type="ARBA" id="ARBA00022989"/>
    </source>
</evidence>
<organism evidence="11 12">
    <name type="scientific">Cylindrobasidium torrendii FP15055 ss-10</name>
    <dbReference type="NCBI Taxonomy" id="1314674"/>
    <lineage>
        <taxon>Eukaryota</taxon>
        <taxon>Fungi</taxon>
        <taxon>Dikarya</taxon>
        <taxon>Basidiomycota</taxon>
        <taxon>Agaricomycotina</taxon>
        <taxon>Agaricomycetes</taxon>
        <taxon>Agaricomycetidae</taxon>
        <taxon>Agaricales</taxon>
        <taxon>Marasmiineae</taxon>
        <taxon>Physalacriaceae</taxon>
        <taxon>Cylindrobasidium</taxon>
    </lineage>
</organism>
<dbReference type="PANTHER" id="PTHR22601">
    <property type="entry name" value="ISP4 LIKE PROTEIN"/>
    <property type="match status" value="1"/>
</dbReference>
<keyword evidence="4 10" id="KW-0812">Transmembrane</keyword>
<comment type="similarity">
    <text evidence="2">Belongs to the oligopeptide OPT transporter family.</text>
</comment>
<gene>
    <name evidence="11" type="ORF">CYLTODRAFT_455896</name>
</gene>
<sequence>MEKAISSAIEPTYTPPVLRERPIPDVPEDVDSVMDHLNDPNWDNRTSFDSTKLENKKPWANTDEETSSRYSTSRAESHISTTDDFDDDSPYPEVRAAVSNTDDPNLPVNTFRMWFLGIFWSLLLAIFNVALSLRYPSTTITGLIVQLLTLPMGKAMEKFLPTRKFFIFGYECSLNPGPFNMKEHVAITVMANIAYPGGYATDIPITQRYFYKQNPGVAYQILLILGIQAYGFSLAGAIRKWVVYPSSMLWPGAIVNAALFNTLHKTFSKSDRGHMSREKFFYIVAAAAFVWYFIPGFLFTALSMFTWVCWIAPNNVTINTLFGASGLGMNAITFDWSMISVLSSPMVTPWWAELNIIIGFFIVFWIIAPAIYFSNTFYSAFLPIATSQPFDNTGMPYDVTLVMTNNTFDAEKYAAYSPMFVSTAMALEYGLAFAALPAVIIHTCLWYRKDIARRFRATARDERDVHYRLMRVYPEVPAWWYAAIGVVSLVILIVAVELFDTKLPIWAVLLAMFISACTTLPLTIIYAVANTSVGLTVFYELICGYIFPGRPVANIIFKAVGYTGSMSAGAFAGDLKLGQYMKVPPRTMFAVQTVAVIITCVFNVLTQEWMSSNLEGFCTLDQAQGFVCPGTNIFGTSSILWGAVGANRMFGPDGIYRPLLWFWLVGIFLPIPPYLLAKRYPNAFWRYINIPVILSGIAAVPPASGLNFVSWAIVGFVFNYFIRRFHFRWWMRYNYITAAALDAGTTIAIIILFLCIQLPTNGEAAVNWVGNQIWMDTADAMGVPLKTPDPTFGPASWS</sequence>
<feature type="transmembrane region" description="Helical" evidence="10">
    <location>
        <begin position="280"/>
        <end position="308"/>
    </location>
</feature>
<name>A0A0D7B6T4_9AGAR</name>
<evidence type="ECO:0000256" key="9">
    <source>
        <dbReference type="SAM" id="MobiDB-lite"/>
    </source>
</evidence>
<feature type="transmembrane region" description="Helical" evidence="10">
    <location>
        <begin position="684"/>
        <end position="700"/>
    </location>
</feature>
<dbReference type="EMBL" id="KN880573">
    <property type="protein sequence ID" value="KIY65904.1"/>
    <property type="molecule type" value="Genomic_DNA"/>
</dbReference>
<feature type="transmembrane region" description="Helical" evidence="10">
    <location>
        <begin position="217"/>
        <end position="235"/>
    </location>
</feature>
<evidence type="ECO:0000256" key="4">
    <source>
        <dbReference type="ARBA" id="ARBA00022692"/>
    </source>
</evidence>
<evidence type="ECO:0000256" key="6">
    <source>
        <dbReference type="ARBA" id="ARBA00022927"/>
    </source>
</evidence>
<keyword evidence="12" id="KW-1185">Reference proteome</keyword>
<feature type="transmembrane region" description="Helical" evidence="10">
    <location>
        <begin position="734"/>
        <end position="754"/>
    </location>
</feature>
<dbReference type="AlphaFoldDB" id="A0A0D7B6T4"/>
<keyword evidence="8 10" id="KW-0472">Membrane</keyword>
<evidence type="ECO:0000256" key="3">
    <source>
        <dbReference type="ARBA" id="ARBA00022448"/>
    </source>
</evidence>
<evidence type="ECO:0000256" key="2">
    <source>
        <dbReference type="ARBA" id="ARBA00008807"/>
    </source>
</evidence>